<protein>
    <submittedName>
        <fullName evidence="2">PKD domain-containing protein</fullName>
    </submittedName>
</protein>
<dbReference type="CDD" id="cd00146">
    <property type="entry name" value="PKD"/>
    <property type="match status" value="1"/>
</dbReference>
<organism evidence="2 3">
    <name type="scientific">Runella salmonicolor</name>
    <dbReference type="NCBI Taxonomy" id="2950278"/>
    <lineage>
        <taxon>Bacteria</taxon>
        <taxon>Pseudomonadati</taxon>
        <taxon>Bacteroidota</taxon>
        <taxon>Cytophagia</taxon>
        <taxon>Cytophagales</taxon>
        <taxon>Spirosomataceae</taxon>
        <taxon>Runella</taxon>
    </lineage>
</organism>
<accession>A0ABT1FLR6</accession>
<proteinExistence type="predicted"/>
<dbReference type="Gene3D" id="2.60.40.10">
    <property type="entry name" value="Immunoglobulins"/>
    <property type="match status" value="4"/>
</dbReference>
<gene>
    <name evidence="2" type="ORF">NCI00_09740</name>
</gene>
<dbReference type="InterPro" id="IPR000601">
    <property type="entry name" value="PKD_dom"/>
</dbReference>
<comment type="caution">
    <text evidence="2">The sequence shown here is derived from an EMBL/GenBank/DDBJ whole genome shotgun (WGS) entry which is preliminary data.</text>
</comment>
<sequence>MKNLLFIWAIISLPFLVLGQKLELSKTEYSPGDYIKIQGIGFAKNLSFTYQNVSVIRNDGVRTTTGYLLTSNGNKTDENGNFTSTFLFGDEFGTSTEKSRKITIRFDINNVKKEISFILLNRPFIEWEDGANINNRFNGYLTTSVGPLDFYFYTNYLSGYDEEEFVIKINNNNILNSSKEEKFKSIGRYNTIRFEGDIKTKFKEGLNTLSLTHIKSGEKFESSFMVGTPYETGIFISKKQYLSGEEIDAKLLNFNPNGRIQISIEGPDFKDGTAPLLIQRGLGEIVDQWGRFYIPNDYISLRKGNTLKVGKYKISIKELLYNTTYESDFEIVNAVLPLSPNFTFTPAAPKVNQAINFKDESTGSPTSWLWDFGDGTTSTQQNPTKTYTRADNFNVKLTITKQGATAASMTKSITVTAEATTLTLSATTRAVSVSGEQGSFSLTTNTNWTARSNANWLKISPVSGNAGSNLPINYTAEANTNTAARTGIITFTAGTQTATFTVTQAGIAPSLSVSSTTPATIGASGATLALSVISNLSWSVTKSANSDWITISPISGTGNQNVSVTASANAATTERSATLTFSATGVANVVVTIRQAGANASLSLSATTRALPVSGEQGSFNLTTNTNWTASSNANWLKISPVSGNAGSSLPINYTAEANTNTAARTGIITFTAGTQTATFTVTQAGKSRFGITIISPTAGTTLKAGKSVELLTELQEGSLGTYYTIALYAIGSNVPISPQTSSNFIQGRHYYTVPETIVSGEYELRITSKSNPEVSGSVQVNVAGKAIKKFTSGITVVTHGFQPMGTGKVEDFVMGDDSQIGICAAIKKRVEDEGGKATIYRNDIDKSTWVKVSGEGNEKDEVILFYNWSILSNDPNDGALEASADNLFAMLARPKTSDGKIPDKLFESDLPFHFIAHGRGNILLLQVLHRLRKYFPNKKIEHFTLLDPHPAALFMNDINKDSENNSLPGVYGLPKNFPAEPYLRLPGNVIKADVYYRQDNKYEPIVPLFESTANFSGIRASNAFNTLLDEENIRVGTTPLLGILGIFKIPHSGVHEWYRGTIVPDDSHFESEGRKNWYKGTRQKVGYNKSRVAEGLAILPNVSDTISLAEMEKRIQARTGQPLNAVFNYFFKYGTPDNLANATSPTPVGNSFLYGFYLNDGYSTINTNSQESSCTKSNLLGGRSTCNHSLTHSNLYFPKESKYLKVTVGGFSRNAQLGVRYFSFEQSFQYAVPLQEGEKVYYIEVPTWLLGDIGRFELLRLRQTPLGELFDTIEILGVELVSSKPPSNRREARSYFSIHPNPTQGTFTIGTENLIGKPKSIRIFDEIGSLIYQQALNESCCEPFRVNFPRTGIYQVVVETDSSVASQRLIYNP</sequence>
<dbReference type="CDD" id="cd14948">
    <property type="entry name" value="BACON"/>
    <property type="match status" value="3"/>
</dbReference>
<name>A0ABT1FLR6_9BACT</name>
<dbReference type="SMART" id="SM00089">
    <property type="entry name" value="PKD"/>
    <property type="match status" value="1"/>
</dbReference>
<dbReference type="Pfam" id="PF19190">
    <property type="entry name" value="BACON_2"/>
    <property type="match status" value="2"/>
</dbReference>
<reference evidence="2 3" key="1">
    <citation type="submission" date="2022-06" db="EMBL/GenBank/DDBJ databases">
        <title>Runella sp. S5 genome sequencing.</title>
        <authorList>
            <person name="Park S."/>
        </authorList>
    </citation>
    <scope>NUCLEOTIDE SEQUENCE [LARGE SCALE GENOMIC DNA]</scope>
    <source>
        <strain evidence="2 3">S5</strain>
    </source>
</reference>
<keyword evidence="3" id="KW-1185">Reference proteome</keyword>
<dbReference type="InterPro" id="IPR022409">
    <property type="entry name" value="PKD/Chitinase_dom"/>
</dbReference>
<dbReference type="Proteomes" id="UP001204772">
    <property type="component" value="Unassembled WGS sequence"/>
</dbReference>
<dbReference type="PROSITE" id="PS50093">
    <property type="entry name" value="PKD"/>
    <property type="match status" value="1"/>
</dbReference>
<dbReference type="RefSeq" id="WP_253526963.1">
    <property type="nucleotide sequence ID" value="NZ_JAMZEL010000003.1"/>
</dbReference>
<dbReference type="EMBL" id="JAMZEL010000003">
    <property type="protein sequence ID" value="MCP1382705.1"/>
    <property type="molecule type" value="Genomic_DNA"/>
</dbReference>
<dbReference type="InterPro" id="IPR013783">
    <property type="entry name" value="Ig-like_fold"/>
</dbReference>
<feature type="domain" description="PKD" evidence="1">
    <location>
        <begin position="338"/>
        <end position="422"/>
    </location>
</feature>
<evidence type="ECO:0000313" key="3">
    <source>
        <dbReference type="Proteomes" id="UP001204772"/>
    </source>
</evidence>
<dbReference type="InterPro" id="IPR035986">
    <property type="entry name" value="PKD_dom_sf"/>
</dbReference>
<dbReference type="Pfam" id="PF13004">
    <property type="entry name" value="BACON"/>
    <property type="match status" value="1"/>
</dbReference>
<dbReference type="Pfam" id="PF18911">
    <property type="entry name" value="PKD_4"/>
    <property type="match status" value="1"/>
</dbReference>
<dbReference type="InterPro" id="IPR024361">
    <property type="entry name" value="BACON"/>
</dbReference>
<evidence type="ECO:0000259" key="1">
    <source>
        <dbReference type="PROSITE" id="PS50093"/>
    </source>
</evidence>
<evidence type="ECO:0000313" key="2">
    <source>
        <dbReference type="EMBL" id="MCP1382705.1"/>
    </source>
</evidence>
<dbReference type="SUPFAM" id="SSF49299">
    <property type="entry name" value="PKD domain"/>
    <property type="match status" value="1"/>
</dbReference>